<dbReference type="Gene3D" id="1.10.30.10">
    <property type="entry name" value="High mobility group box domain"/>
    <property type="match status" value="1"/>
</dbReference>
<accession>A0AB39ZVV6</accession>
<dbReference type="RefSeq" id="XP_016944318.3">
    <property type="nucleotide sequence ID" value="XM_017088829.4"/>
</dbReference>
<dbReference type="PANTHER" id="PTHR48112:SF20">
    <property type="entry name" value="HIGH MOBILITY GROUP PROTEIN D-RELATED"/>
    <property type="match status" value="1"/>
</dbReference>
<organism evidence="4 5">
    <name type="scientific">Drosophila suzukii</name>
    <name type="common">Spotted-wing drosophila fruit fly</name>
    <dbReference type="NCBI Taxonomy" id="28584"/>
    <lineage>
        <taxon>Eukaryota</taxon>
        <taxon>Metazoa</taxon>
        <taxon>Ecdysozoa</taxon>
        <taxon>Arthropoda</taxon>
        <taxon>Hexapoda</taxon>
        <taxon>Insecta</taxon>
        <taxon>Pterygota</taxon>
        <taxon>Neoptera</taxon>
        <taxon>Endopterygota</taxon>
        <taxon>Diptera</taxon>
        <taxon>Brachycera</taxon>
        <taxon>Muscomorpha</taxon>
        <taxon>Ephydroidea</taxon>
        <taxon>Drosophilidae</taxon>
        <taxon>Drosophila</taxon>
        <taxon>Sophophora</taxon>
    </lineage>
</organism>
<dbReference type="SMART" id="SM00398">
    <property type="entry name" value="HMG"/>
    <property type="match status" value="1"/>
</dbReference>
<keyword evidence="2" id="KW-0539">Nucleus</keyword>
<dbReference type="GO" id="GO:0003677">
    <property type="term" value="F:DNA binding"/>
    <property type="evidence" value="ECO:0007669"/>
    <property type="project" value="UniProtKB-UniRule"/>
</dbReference>
<evidence type="ECO:0000259" key="3">
    <source>
        <dbReference type="PROSITE" id="PS50118"/>
    </source>
</evidence>
<reference evidence="5" key="1">
    <citation type="submission" date="2025-08" db="UniProtKB">
        <authorList>
            <consortium name="RefSeq"/>
        </authorList>
    </citation>
    <scope>IDENTIFICATION</scope>
</reference>
<dbReference type="AlphaFoldDB" id="A0AB39ZVV6"/>
<protein>
    <submittedName>
        <fullName evidence="5">Mobility group protein 1A</fullName>
    </submittedName>
</protein>
<evidence type="ECO:0000313" key="4">
    <source>
        <dbReference type="Proteomes" id="UP001652628"/>
    </source>
</evidence>
<dbReference type="Pfam" id="PF00505">
    <property type="entry name" value="HMG_box"/>
    <property type="match status" value="1"/>
</dbReference>
<evidence type="ECO:0000256" key="1">
    <source>
        <dbReference type="ARBA" id="ARBA00023125"/>
    </source>
</evidence>
<sequence>MSSRAARPKRPVSAFLLWLNSSGREIIKSEHPELKVPEVSVKGGELWRNMAAEDKSVWQESASVAMAKYKEEVEQWKFQVELEMHGVPAPSPSRFPDSSKRDTLFVYDSKDKSFSPICRDCYLNLQCSD</sequence>
<feature type="DNA-binding region" description="HMG box" evidence="2">
    <location>
        <begin position="8"/>
        <end position="77"/>
    </location>
</feature>
<proteinExistence type="predicted"/>
<dbReference type="GO" id="GO:0005634">
    <property type="term" value="C:nucleus"/>
    <property type="evidence" value="ECO:0007669"/>
    <property type="project" value="UniProtKB-UniRule"/>
</dbReference>
<name>A0AB39ZVV6_DROSZ</name>
<dbReference type="InterPro" id="IPR036910">
    <property type="entry name" value="HMG_box_dom_sf"/>
</dbReference>
<keyword evidence="1 2" id="KW-0238">DNA-binding</keyword>
<feature type="domain" description="HMG box" evidence="3">
    <location>
        <begin position="8"/>
        <end position="77"/>
    </location>
</feature>
<gene>
    <name evidence="5" type="primary">tHMG2</name>
</gene>
<dbReference type="CDD" id="cd21994">
    <property type="entry name" value="HMG-box_SSRP1-like"/>
    <property type="match status" value="1"/>
</dbReference>
<evidence type="ECO:0000256" key="2">
    <source>
        <dbReference type="PROSITE-ProRule" id="PRU00267"/>
    </source>
</evidence>
<dbReference type="InterPro" id="IPR050342">
    <property type="entry name" value="HMGB"/>
</dbReference>
<keyword evidence="4" id="KW-1185">Reference proteome</keyword>
<dbReference type="GO" id="GO:0006357">
    <property type="term" value="P:regulation of transcription by RNA polymerase II"/>
    <property type="evidence" value="ECO:0007669"/>
    <property type="project" value="TreeGrafter"/>
</dbReference>
<dbReference type="PROSITE" id="PS50118">
    <property type="entry name" value="HMG_BOX_2"/>
    <property type="match status" value="1"/>
</dbReference>
<dbReference type="Proteomes" id="UP001652628">
    <property type="component" value="Chromosome 3"/>
</dbReference>
<dbReference type="PRINTS" id="PR00886">
    <property type="entry name" value="HIGHMOBLTY12"/>
</dbReference>
<dbReference type="SUPFAM" id="SSF47095">
    <property type="entry name" value="HMG-box"/>
    <property type="match status" value="1"/>
</dbReference>
<dbReference type="GeneID" id="108020499"/>
<dbReference type="InterPro" id="IPR009071">
    <property type="entry name" value="HMG_box_dom"/>
</dbReference>
<dbReference type="PANTHER" id="PTHR48112">
    <property type="entry name" value="HIGH MOBILITY GROUP PROTEIN DSP1"/>
    <property type="match status" value="1"/>
</dbReference>
<evidence type="ECO:0000313" key="5">
    <source>
        <dbReference type="RefSeq" id="XP_016944318.3"/>
    </source>
</evidence>